<evidence type="ECO:0000313" key="2">
    <source>
        <dbReference type="Proteomes" id="UP001057402"/>
    </source>
</evidence>
<accession>A0ACB9P2N0</accession>
<dbReference type="Proteomes" id="UP001057402">
    <property type="component" value="Chromosome 7"/>
</dbReference>
<name>A0ACB9P2N0_9MYRT</name>
<keyword evidence="2" id="KW-1185">Reference proteome</keyword>
<comment type="caution">
    <text evidence="1">The sequence shown here is derived from an EMBL/GenBank/DDBJ whole genome shotgun (WGS) entry which is preliminary data.</text>
</comment>
<protein>
    <submittedName>
        <fullName evidence="1">Uncharacterized protein</fullName>
    </submittedName>
</protein>
<sequence>MSMWEEGVKCCPLYGDVLELALSHVPLLDLLPASRVSKSWRRAVSSSLLHLSPPKPWLLLLPFSSPSLAFDPRSHLWMHLPSSPLVLSRVRSSHPDILYSLTPSSFSFSHDPFNLSWRRLSPPKVWRVDPVVALVGSRVVVAGGACDFEDDPLAVEVLDVVTAEWTSCGSMPSLLKGSSSALWLSVTADDNRMYVAERSSGRTYTYRPESHVWSGPHDLRMAPDVFQVALGCVDGRTMTVIGLIGEAEDVRGVKIWEVEVDSWATREIGEMENEMVEGLKNKSGCIWSIGVCGSRGTGYVYNPSGSEGVVRWETVTRCGGRDKAVKWDMAKNAAAEAAVTERIVWRCVDVGINELEKAASWGRKFRVADG</sequence>
<proteinExistence type="predicted"/>
<evidence type="ECO:0000313" key="1">
    <source>
        <dbReference type="EMBL" id="KAI4340745.1"/>
    </source>
</evidence>
<organism evidence="1 2">
    <name type="scientific">Melastoma candidum</name>
    <dbReference type="NCBI Taxonomy" id="119954"/>
    <lineage>
        <taxon>Eukaryota</taxon>
        <taxon>Viridiplantae</taxon>
        <taxon>Streptophyta</taxon>
        <taxon>Embryophyta</taxon>
        <taxon>Tracheophyta</taxon>
        <taxon>Spermatophyta</taxon>
        <taxon>Magnoliopsida</taxon>
        <taxon>eudicotyledons</taxon>
        <taxon>Gunneridae</taxon>
        <taxon>Pentapetalae</taxon>
        <taxon>rosids</taxon>
        <taxon>malvids</taxon>
        <taxon>Myrtales</taxon>
        <taxon>Melastomataceae</taxon>
        <taxon>Melastomatoideae</taxon>
        <taxon>Melastomateae</taxon>
        <taxon>Melastoma</taxon>
    </lineage>
</organism>
<gene>
    <name evidence="1" type="ORF">MLD38_025554</name>
</gene>
<dbReference type="EMBL" id="CM042886">
    <property type="protein sequence ID" value="KAI4340745.1"/>
    <property type="molecule type" value="Genomic_DNA"/>
</dbReference>
<reference evidence="2" key="1">
    <citation type="journal article" date="2023" name="Front. Plant Sci.">
        <title>Chromosomal-level genome assembly of Melastoma candidum provides insights into trichome evolution.</title>
        <authorList>
            <person name="Zhong Y."/>
            <person name="Wu W."/>
            <person name="Sun C."/>
            <person name="Zou P."/>
            <person name="Liu Y."/>
            <person name="Dai S."/>
            <person name="Zhou R."/>
        </authorList>
    </citation>
    <scope>NUCLEOTIDE SEQUENCE [LARGE SCALE GENOMIC DNA]</scope>
</reference>